<keyword evidence="3" id="KW-0325">Glycoprotein</keyword>
<dbReference type="Pfam" id="PF00583">
    <property type="entry name" value="Acetyltransf_1"/>
    <property type="match status" value="2"/>
</dbReference>
<evidence type="ECO:0000313" key="7">
    <source>
        <dbReference type="EMBL" id="KAF7121885.1"/>
    </source>
</evidence>
<dbReference type="Gene3D" id="3.20.20.300">
    <property type="entry name" value="Glycoside hydrolase, family 3, N-terminal domain"/>
    <property type="match status" value="1"/>
</dbReference>
<dbReference type="InterPro" id="IPR000182">
    <property type="entry name" value="GNAT_dom"/>
</dbReference>
<dbReference type="InterPro" id="IPR036881">
    <property type="entry name" value="Glyco_hydro_3_C_sf"/>
</dbReference>
<evidence type="ECO:0000256" key="3">
    <source>
        <dbReference type="ARBA" id="ARBA00023180"/>
    </source>
</evidence>
<evidence type="ECO:0000313" key="9">
    <source>
        <dbReference type="Proteomes" id="UP000630445"/>
    </source>
</evidence>
<evidence type="ECO:0000256" key="4">
    <source>
        <dbReference type="ARBA" id="ARBA00023277"/>
    </source>
</evidence>
<dbReference type="FunFam" id="3.40.630.30:FF:000210">
    <property type="entry name" value="Beta-N-acetylglucosaminidase, putative"/>
    <property type="match status" value="1"/>
</dbReference>
<dbReference type="Gene3D" id="3.40.630.30">
    <property type="match status" value="2"/>
</dbReference>
<dbReference type="Proteomes" id="UP000662466">
    <property type="component" value="Unassembled WGS sequence"/>
</dbReference>
<dbReference type="Pfam" id="PF00933">
    <property type="entry name" value="Glyco_hydro_3"/>
    <property type="match status" value="1"/>
</dbReference>
<gene>
    <name evidence="7" type="ORF">CNMCM5793_009439</name>
    <name evidence="8" type="ORF">CNMCM6106_002572</name>
</gene>
<dbReference type="SUPFAM" id="SSF51445">
    <property type="entry name" value="(Trans)glycosidases"/>
    <property type="match status" value="1"/>
</dbReference>
<dbReference type="PANTHER" id="PTHR30480">
    <property type="entry name" value="BETA-HEXOSAMINIDASE-RELATED"/>
    <property type="match status" value="1"/>
</dbReference>
<evidence type="ECO:0000256" key="5">
    <source>
        <dbReference type="ARBA" id="ARBA00023295"/>
    </source>
</evidence>
<keyword evidence="4" id="KW-0119">Carbohydrate metabolism</keyword>
<dbReference type="InterPro" id="IPR016181">
    <property type="entry name" value="Acyl_CoA_acyltransferase"/>
</dbReference>
<reference evidence="7" key="1">
    <citation type="submission" date="2020-06" db="EMBL/GenBank/DDBJ databases">
        <title>Draft genome sequences of strains closely related to Aspergillus parafelis and Aspergillus hiratsukae.</title>
        <authorList>
            <person name="Dos Santos R.A.C."/>
            <person name="Rivero-Menendez O."/>
            <person name="Steenwyk J.L."/>
            <person name="Mead M.E."/>
            <person name="Goldman G.H."/>
            <person name="Alastruey-Izquierdo A."/>
            <person name="Rokas A."/>
        </authorList>
    </citation>
    <scope>NUCLEOTIDE SEQUENCE</scope>
    <source>
        <strain evidence="7">CNM-CM5793</strain>
        <strain evidence="8">CNM-CM6106</strain>
    </source>
</reference>
<keyword evidence="2" id="KW-0378">Hydrolase</keyword>
<dbReference type="GO" id="GO:0005975">
    <property type="term" value="P:carbohydrate metabolic process"/>
    <property type="evidence" value="ECO:0007669"/>
    <property type="project" value="InterPro"/>
</dbReference>
<dbReference type="PANTHER" id="PTHR30480:SF16">
    <property type="entry name" value="GLYCOSIDE HYDROLASE FAMILY 3 DOMAIN PROTEIN"/>
    <property type="match status" value="1"/>
</dbReference>
<dbReference type="FunFam" id="3.20.20.300:FF:000036">
    <property type="entry name" value="Beta-N-acetylglucosaminidase, putative"/>
    <property type="match status" value="1"/>
</dbReference>
<proteinExistence type="inferred from homology"/>
<dbReference type="PROSITE" id="PS51186">
    <property type="entry name" value="GNAT"/>
    <property type="match status" value="2"/>
</dbReference>
<evidence type="ECO:0000259" key="6">
    <source>
        <dbReference type="PROSITE" id="PS51186"/>
    </source>
</evidence>
<dbReference type="Proteomes" id="UP000630445">
    <property type="component" value="Unassembled WGS sequence"/>
</dbReference>
<dbReference type="CDD" id="cd04301">
    <property type="entry name" value="NAT_SF"/>
    <property type="match status" value="2"/>
</dbReference>
<name>A0A8H6UEQ0_9EURO</name>
<evidence type="ECO:0000256" key="2">
    <source>
        <dbReference type="ARBA" id="ARBA00022801"/>
    </source>
</evidence>
<dbReference type="InterPro" id="IPR001764">
    <property type="entry name" value="Glyco_hydro_3_N"/>
</dbReference>
<accession>A0A8H6UEQ0</accession>
<dbReference type="EMBL" id="JACBAD010002036">
    <property type="protein sequence ID" value="KAF7121885.1"/>
    <property type="molecule type" value="Genomic_DNA"/>
</dbReference>
<dbReference type="InterPro" id="IPR050226">
    <property type="entry name" value="NagZ_Beta-hexosaminidase"/>
</dbReference>
<sequence>MAPEDLQKKAGQLFAVGFHGLVPSPEIKTLIHEYGIGGIVLFKRNIRDATQLQSLTLALQEEARLAGHEYPLFIGIDQENGLVTRISPPIAAQLPGPMALGATYSPEFAYRVGEVTGETLRFFGINMNYAPVCDINSEPLNPVIGVRSPGDDPEFVGRFASAAAQGLREQKIIPSVKHFPGHGDTAVDSHYGLPVIQKTREQLERCELIPFRRAVAEGVEAVMTAHISLPAIGDGKLPATLSADVLSILRNEMQYDGMIITDCLEMDGIRATYGTERGAVLALEAGSDSIMICHTFAVQVASIQQVCAAVQSGQISASRLDEAYRRVVKLKTSFLSWDTALLPRNLDDLATLNRKAATLANEAYSLSVTLVRSEPDVLPLSKSAHLVLLFPGERTPAGGAVDGEGLGRKGAYDATEFGEVLKVHNPTTVELHYGTAGLSTEQYKLVEAADAVVFITVNARESPFQREMGLKLSQHIRKLVTIAACSPYDFLDDDCIKTYITTYEPTIEAFTAAANILFGALTPKGALPVGPKKVALGSIQVSPFEAARDLTQLAEVWNTALPTYPLPADSLHRFLTQTNGHHFVARLESKVIGFCVTYITTNRGTTCCQLAVLAVHPSHQSQGVGTALIAEARTWLMKNYKPSSLSLGSSFPRFWPGIPTDLGPAVQEFFVHRGFRLNPLIPRSVDLYQDIREFQPPEKYVARAKERGFTFAPLQPEQYGECLAGQKKNFSYNPVCIRSPISHPTNSLLTRQAWVDMYHKLNPKNHPSSIMVAFDSHGKQVGWTLMLAPSSPVLQQNWAFPPLCGPKTGLIGCVGVDEEYRKAGVGLALLCHAIEDMKRRGVEGVFVDWVSLDGWYEQLGFRVWRSYRTGQM</sequence>
<dbReference type="EMBL" id="JACBAF010002125">
    <property type="protein sequence ID" value="KAF7166957.1"/>
    <property type="molecule type" value="Genomic_DNA"/>
</dbReference>
<dbReference type="GO" id="GO:0009254">
    <property type="term" value="P:peptidoglycan turnover"/>
    <property type="evidence" value="ECO:0007669"/>
    <property type="project" value="TreeGrafter"/>
</dbReference>
<comment type="caution">
    <text evidence="7">The sequence shown here is derived from an EMBL/GenBank/DDBJ whole genome shotgun (WGS) entry which is preliminary data.</text>
</comment>
<dbReference type="GO" id="GO:0004553">
    <property type="term" value="F:hydrolase activity, hydrolyzing O-glycosyl compounds"/>
    <property type="evidence" value="ECO:0007669"/>
    <property type="project" value="InterPro"/>
</dbReference>
<dbReference type="OrthoDB" id="47059at2759"/>
<feature type="domain" description="N-acetyltransferase" evidence="6">
    <location>
        <begin position="741"/>
        <end position="872"/>
    </location>
</feature>
<dbReference type="AlphaFoldDB" id="A0A8H6UEQ0"/>
<evidence type="ECO:0000313" key="8">
    <source>
        <dbReference type="EMBL" id="KAF7166957.1"/>
    </source>
</evidence>
<organism evidence="7 9">
    <name type="scientific">Aspergillus hiratsukae</name>
    <dbReference type="NCBI Taxonomy" id="1194566"/>
    <lineage>
        <taxon>Eukaryota</taxon>
        <taxon>Fungi</taxon>
        <taxon>Dikarya</taxon>
        <taxon>Ascomycota</taxon>
        <taxon>Pezizomycotina</taxon>
        <taxon>Eurotiomycetes</taxon>
        <taxon>Eurotiomycetidae</taxon>
        <taxon>Eurotiales</taxon>
        <taxon>Aspergillaceae</taxon>
        <taxon>Aspergillus</taxon>
        <taxon>Aspergillus subgen. Fumigati</taxon>
    </lineage>
</organism>
<dbReference type="Gene3D" id="3.40.50.1700">
    <property type="entry name" value="Glycoside hydrolase family 3 C-terminal domain"/>
    <property type="match status" value="1"/>
</dbReference>
<dbReference type="SUPFAM" id="SSF55729">
    <property type="entry name" value="Acyl-CoA N-acyltransferases (Nat)"/>
    <property type="match status" value="2"/>
</dbReference>
<keyword evidence="5" id="KW-0326">Glycosidase</keyword>
<protein>
    <recommendedName>
        <fullName evidence="6">N-acetyltransferase domain-containing protein</fullName>
    </recommendedName>
</protein>
<dbReference type="InterPro" id="IPR017853">
    <property type="entry name" value="GH"/>
</dbReference>
<comment type="similarity">
    <text evidence="1">Belongs to the glycosyl hydrolase 3 family.</text>
</comment>
<keyword evidence="9" id="KW-1185">Reference proteome</keyword>
<evidence type="ECO:0000256" key="1">
    <source>
        <dbReference type="ARBA" id="ARBA00005336"/>
    </source>
</evidence>
<dbReference type="GO" id="GO:0016747">
    <property type="term" value="F:acyltransferase activity, transferring groups other than amino-acyl groups"/>
    <property type="evidence" value="ECO:0007669"/>
    <property type="project" value="InterPro"/>
</dbReference>
<dbReference type="InterPro" id="IPR036962">
    <property type="entry name" value="Glyco_hydro_3_N_sf"/>
</dbReference>
<feature type="domain" description="N-acetyltransferase" evidence="6">
    <location>
        <begin position="539"/>
        <end position="698"/>
    </location>
</feature>